<proteinExistence type="predicted"/>
<protein>
    <submittedName>
        <fullName evidence="1">Uncharacterized protein</fullName>
    </submittedName>
</protein>
<dbReference type="AlphaFoldDB" id="A0A8X7CFT8"/>
<keyword evidence="2" id="KW-1185">Reference proteome</keyword>
<evidence type="ECO:0000313" key="1">
    <source>
        <dbReference type="EMBL" id="GFY63352.1"/>
    </source>
</evidence>
<name>A0A8X7CFT8_9ARAC</name>
<dbReference type="OrthoDB" id="6436190at2759"/>
<organism evidence="1 2">
    <name type="scientific">Trichonephila inaurata madagascariensis</name>
    <dbReference type="NCBI Taxonomy" id="2747483"/>
    <lineage>
        <taxon>Eukaryota</taxon>
        <taxon>Metazoa</taxon>
        <taxon>Ecdysozoa</taxon>
        <taxon>Arthropoda</taxon>
        <taxon>Chelicerata</taxon>
        <taxon>Arachnida</taxon>
        <taxon>Araneae</taxon>
        <taxon>Araneomorphae</taxon>
        <taxon>Entelegynae</taxon>
        <taxon>Araneoidea</taxon>
        <taxon>Nephilidae</taxon>
        <taxon>Trichonephila</taxon>
        <taxon>Trichonephila inaurata</taxon>
    </lineage>
</organism>
<sequence length="394" mass="45583">MINCKPEFVHWTLGLTKDKYADILFPLVESALPVGVVKLWERQRYLSTEKNQGKTDLNLLMEFIKNEVDSEFRVKIAREIFHPDKVNNKKNVNQYSESKAVVSTACELLTANDYSKSTLTIVVSLRNLICILIRNTLSNRENEENKISTLNSHEQLSDVYLQTLVVKLCNGKKEMLVRAIYDTGRMKFYICNDIVQNMNYMSQKTYYAKRLVLALAQQVFDPIGFTVPVTLIPKLILQETWNVKLRWDDTLPDDLLRKFKSWYQQLRLILDIRIPRWFNISPNIESVSLHLFSDASQKAFASCIFFRVKDSNQIKISLVHARNRVAPVKTATIPRLELLACLIGARLLSTVINDLKLYDVKFIVGQTPQEHCVGYRDSKIGGLLSKIEYRKYVH</sequence>
<gene>
    <name evidence="1" type="primary">AVEN_215101_1</name>
    <name evidence="1" type="ORF">TNIN_157551</name>
</gene>
<comment type="caution">
    <text evidence="1">The sequence shown here is derived from an EMBL/GenBank/DDBJ whole genome shotgun (WGS) entry which is preliminary data.</text>
</comment>
<dbReference type="Proteomes" id="UP000886998">
    <property type="component" value="Unassembled WGS sequence"/>
</dbReference>
<dbReference type="InterPro" id="IPR008042">
    <property type="entry name" value="Retrotrans_Pao"/>
</dbReference>
<dbReference type="EMBL" id="BMAV01014738">
    <property type="protein sequence ID" value="GFY63352.1"/>
    <property type="molecule type" value="Genomic_DNA"/>
</dbReference>
<dbReference type="PANTHER" id="PTHR47331">
    <property type="entry name" value="PHD-TYPE DOMAIN-CONTAINING PROTEIN"/>
    <property type="match status" value="1"/>
</dbReference>
<accession>A0A8X7CFT8</accession>
<dbReference type="PANTHER" id="PTHR47331:SF5">
    <property type="entry name" value="RIBONUCLEASE H"/>
    <property type="match status" value="1"/>
</dbReference>
<evidence type="ECO:0000313" key="2">
    <source>
        <dbReference type="Proteomes" id="UP000886998"/>
    </source>
</evidence>
<dbReference type="Pfam" id="PF05380">
    <property type="entry name" value="Peptidase_A17"/>
    <property type="match status" value="1"/>
</dbReference>
<reference evidence="1" key="1">
    <citation type="submission" date="2020-08" db="EMBL/GenBank/DDBJ databases">
        <title>Multicomponent nature underlies the extraordinary mechanical properties of spider dragline silk.</title>
        <authorList>
            <person name="Kono N."/>
            <person name="Nakamura H."/>
            <person name="Mori M."/>
            <person name="Yoshida Y."/>
            <person name="Ohtoshi R."/>
            <person name="Malay A.D."/>
            <person name="Moran D.A.P."/>
            <person name="Tomita M."/>
            <person name="Numata K."/>
            <person name="Arakawa K."/>
        </authorList>
    </citation>
    <scope>NUCLEOTIDE SEQUENCE</scope>
</reference>